<comment type="subcellular location">
    <subcellularLocation>
        <location evidence="1 7">Cytoplasm</location>
    </subcellularLocation>
</comment>
<keyword evidence="4 7" id="KW-0645">Protease</keyword>
<protein>
    <recommendedName>
        <fullName evidence="7">Tricorn protease homolog</fullName>
        <ecNumber evidence="7">3.4.21.-</ecNumber>
    </recommendedName>
</protein>
<dbReference type="Proteomes" id="UP000032671">
    <property type="component" value="Unassembled WGS sequence"/>
</dbReference>
<evidence type="ECO:0000313" key="15">
    <source>
        <dbReference type="EMBL" id="GEL57979.1"/>
    </source>
</evidence>
<dbReference type="SMART" id="SM00228">
    <property type="entry name" value="PDZ"/>
    <property type="match status" value="1"/>
</dbReference>
<dbReference type="Gene3D" id="2.130.10.10">
    <property type="entry name" value="YVTN repeat-like/Quinoprotein amine dehydrogenase"/>
    <property type="match status" value="1"/>
</dbReference>
<dbReference type="Gene3D" id="2.30.42.10">
    <property type="match status" value="1"/>
</dbReference>
<feature type="region of interest" description="Disordered" evidence="10">
    <location>
        <begin position="557"/>
        <end position="588"/>
    </location>
</feature>
<sequence length="1108" mass="122262">MATLKDFSYRSKRLLLSCSSWVCLSLPLQAGAATSYVREPSVSGQTVLFNAEQSIWSAPLAGGKAQRLTSAPHAPHDIDPHPVLSPDGSQIAFLANFDGPSEIYIMPTTGGVPRRLTYENGRMRLIAWDKNAGILFAAPAAKGPYYFYTVAAVDLQTGKKSLYPLANANDAALSDDGRWIYFTRFGLSMTRDNMRAYRGGGMSQLWRFDLKEGKEAERIGSRQVNLIRPMPWHDRLIVLSDENERYNLWSLAADGSDAKQLTHFTDYSVLEASISGDHVVFRKGADLYQYDLTTNETKPVALDLVSDNIPRTPYWLSKPAKFLTDMVLSAKGDAAVFTMRGHAVVAGPSPRRQVVIATPDTVRLRHAQLSPDGKSVIAFSDAKGESSIWRFAADGSGTGEQLNDAVAAEPVALSVSPDGKQIAHTDLAGRLWLLDIATKKDQIIDTATTDGTSSFDGLSWSADGKILAFVRTRGSNLRRQIAFYDTGSKRLEWVTDGRYESYTPTFSPDGKWLWFLSDRNFSLGNNSPWGDRNLGPAFAHRTGIYALALQKKSHFPFQPSTELDEPSDHKEDEKKKDDKSKSQPKKPLPAIEWDGLAARLYKVPVPAADYRGLGATDEFLYTLDTSEDTGPLKSIHIDNNEHKIETFAPKVSDFDVTPDGKTIMVVTNDAKKDAPDLFIAPTTAKKPDDLAGKTLDISGLRLRIDPVQEWNEEFLDAWRIHRDHYYDHALHGVDWPGIRKHFEPLLARVGDRSDLDDVLAQMVAEIGAMHSQIIPAKSTEKPATSLVASLGAYLVREAGTGFRVEHIYQGDTDLPDQQSPLAAPGVDAQNGDVITAVNGQSTVNVPDLSVLLADQANKQVLLTLSRKGKEHKVIVTAVSANDERDLRTRDWEIDRANTVEKASQGTIGYLHLGGMTGEDMESFTREFYANIDKKGLVIDVRGNNGGNIDSWVLTQLMRRPWMFWARYGNAPSVNFQQAFQGQIAVITDERTYSDGEAFAQGIEALHLAPVIGERTAGAGVWLSDGTRLMDMGSARTAENPYFDMQGHWLVENKGVTPDIEVENMPVATFNGQDQQLEAALTYLQKQITEHPLSVLKPDVFDAPTTTTP</sequence>
<evidence type="ECO:0000256" key="2">
    <source>
        <dbReference type="ARBA" id="ARBA00008524"/>
    </source>
</evidence>
<feature type="site" description="Transition state stabilizer; via amide nitrogen" evidence="9">
    <location>
        <position position="994"/>
    </location>
</feature>
<dbReference type="SMART" id="SM00245">
    <property type="entry name" value="TSPc"/>
    <property type="match status" value="1"/>
</dbReference>
<dbReference type="InterPro" id="IPR029414">
    <property type="entry name" value="Tricorn_PDZ"/>
</dbReference>
<dbReference type="GO" id="GO:0006508">
    <property type="term" value="P:proteolysis"/>
    <property type="evidence" value="ECO:0007669"/>
    <property type="project" value="UniProtKB-UniRule"/>
</dbReference>
<dbReference type="Pfam" id="PF26550">
    <property type="entry name" value="Tricorn_2nd"/>
    <property type="match status" value="1"/>
</dbReference>
<feature type="active site" description="Nucleophile" evidence="8">
    <location>
        <position position="993"/>
    </location>
</feature>
<evidence type="ECO:0000256" key="3">
    <source>
        <dbReference type="ARBA" id="ARBA00022490"/>
    </source>
</evidence>
<feature type="chain" id="PRO_5030005746" description="Tricorn protease homolog" evidence="11">
    <location>
        <begin position="33"/>
        <end position="1108"/>
    </location>
</feature>
<dbReference type="InterPro" id="IPR005151">
    <property type="entry name" value="Tail-specific_protease"/>
</dbReference>
<evidence type="ECO:0000313" key="16">
    <source>
        <dbReference type="Proteomes" id="UP000032671"/>
    </source>
</evidence>
<keyword evidence="5 7" id="KW-0378">Hydrolase</keyword>
<dbReference type="SUPFAM" id="SSF52096">
    <property type="entry name" value="ClpP/crotonase"/>
    <property type="match status" value="1"/>
</dbReference>
<comment type="function">
    <text evidence="7">Degrades oligopeptides.</text>
</comment>
<dbReference type="PIRSF" id="PIRSF036421">
    <property type="entry name" value="Tricorn_protease"/>
    <property type="match status" value="1"/>
</dbReference>
<dbReference type="Pfam" id="PF14685">
    <property type="entry name" value="PDZ_Tricorn"/>
    <property type="match status" value="1"/>
</dbReference>
<keyword evidence="17" id="KW-1185">Reference proteome</keyword>
<evidence type="ECO:0000256" key="8">
    <source>
        <dbReference type="PIRSR" id="PIRSR036421-1"/>
    </source>
</evidence>
<feature type="domain" description="PDZ" evidence="12">
    <location>
        <begin position="788"/>
        <end position="868"/>
    </location>
</feature>
<feature type="active site" description="Charge relay system" evidence="8">
    <location>
        <position position="1051"/>
    </location>
</feature>
<dbReference type="SUPFAM" id="SSF69304">
    <property type="entry name" value="Tricorn protease N-terminal domain"/>
    <property type="match status" value="1"/>
</dbReference>
<dbReference type="SUPFAM" id="SSF69322">
    <property type="entry name" value="Tricorn protease domain 2"/>
    <property type="match status" value="1"/>
</dbReference>
<evidence type="ECO:0000313" key="17">
    <source>
        <dbReference type="Proteomes" id="UP000321891"/>
    </source>
</evidence>
<dbReference type="PANTHER" id="PTHR43253:SF1">
    <property type="entry name" value="TRICORN PROTEASE HOMOLOG 2-RELATED"/>
    <property type="match status" value="1"/>
</dbReference>
<dbReference type="STRING" id="1231339.Abci_011_005"/>
<dbReference type="EC" id="3.4.21.-" evidence="7"/>
<reference evidence="15 17" key="2">
    <citation type="submission" date="2019-07" db="EMBL/GenBank/DDBJ databases">
        <title>Whole genome shotgun sequence of Acetobacter cibinongensis NBRC 16605.</title>
        <authorList>
            <person name="Hosoyama A."/>
            <person name="Uohara A."/>
            <person name="Ohji S."/>
            <person name="Ichikawa N."/>
        </authorList>
    </citation>
    <scope>NUCLEOTIDE SEQUENCE [LARGE SCALE GENOMIC DNA]</scope>
    <source>
        <strain evidence="15 17">NBRC 16605</strain>
    </source>
</reference>
<dbReference type="Gene3D" id="3.90.226.10">
    <property type="entry name" value="2-enoyl-CoA Hydratase, Chain A, domain 1"/>
    <property type="match status" value="1"/>
</dbReference>
<dbReference type="InterPro" id="IPR012393">
    <property type="entry name" value="Tricorn_protease"/>
</dbReference>
<dbReference type="Gene3D" id="3.30.750.44">
    <property type="match status" value="1"/>
</dbReference>
<evidence type="ECO:0000256" key="7">
    <source>
        <dbReference type="PIRNR" id="PIRNR036421"/>
    </source>
</evidence>
<reference evidence="14 16" key="1">
    <citation type="submission" date="2012-11" db="EMBL/GenBank/DDBJ databases">
        <title>Whole genome sequence of Acetobacter cibinongensis 4H-1.</title>
        <authorList>
            <person name="Azuma Y."/>
            <person name="Higashiura N."/>
            <person name="Hirakawa H."/>
            <person name="Matsushita K."/>
        </authorList>
    </citation>
    <scope>NUCLEOTIDE SEQUENCE [LARGE SCALE GENOMIC DNA]</scope>
    <source>
        <strain evidence="14 16">4H-1</strain>
    </source>
</reference>
<evidence type="ECO:0000313" key="14">
    <source>
        <dbReference type="EMBL" id="GAN60275.1"/>
    </source>
</evidence>
<dbReference type="EMBL" id="BJVU01000002">
    <property type="protein sequence ID" value="GEL57979.1"/>
    <property type="molecule type" value="Genomic_DNA"/>
</dbReference>
<feature type="signal peptide" evidence="11">
    <location>
        <begin position="1"/>
        <end position="32"/>
    </location>
</feature>
<dbReference type="Pfam" id="PF14684">
    <property type="entry name" value="Tricorn_C1"/>
    <property type="match status" value="1"/>
</dbReference>
<evidence type="ECO:0000256" key="5">
    <source>
        <dbReference type="ARBA" id="ARBA00022801"/>
    </source>
</evidence>
<dbReference type="InterPro" id="IPR028204">
    <property type="entry name" value="Tricorn_C1"/>
</dbReference>
<feature type="compositionally biased region" description="Basic and acidic residues" evidence="10">
    <location>
        <begin position="566"/>
        <end position="581"/>
    </location>
</feature>
<accession>A0A0D6N3L3</accession>
<dbReference type="RefSeq" id="WP_048838358.1">
    <property type="nucleotide sequence ID" value="NZ_BAMV01000011.1"/>
</dbReference>
<evidence type="ECO:0000256" key="11">
    <source>
        <dbReference type="SAM" id="SignalP"/>
    </source>
</evidence>
<feature type="domain" description="Tail specific protease" evidence="13">
    <location>
        <begin position="857"/>
        <end position="1062"/>
    </location>
</feature>
<evidence type="ECO:0000259" key="12">
    <source>
        <dbReference type="SMART" id="SM00228"/>
    </source>
</evidence>
<comment type="similarity">
    <text evidence="2 7">Belongs to the peptidase S41B family.</text>
</comment>
<accession>A0A6N3SND2</accession>
<keyword evidence="6 7" id="KW-0720">Serine protease</keyword>
<dbReference type="PANTHER" id="PTHR43253">
    <property type="entry name" value="TRICORN PROTEASE HOMOLOG 2-RELATED"/>
    <property type="match status" value="1"/>
</dbReference>
<evidence type="ECO:0000259" key="13">
    <source>
        <dbReference type="SMART" id="SM00245"/>
    </source>
</evidence>
<dbReference type="GO" id="GO:0005737">
    <property type="term" value="C:cytoplasm"/>
    <property type="evidence" value="ECO:0007669"/>
    <property type="project" value="UniProtKB-SubCell"/>
</dbReference>
<dbReference type="InterPro" id="IPR001478">
    <property type="entry name" value="PDZ"/>
</dbReference>
<comment type="caution">
    <text evidence="14">The sequence shown here is derived from an EMBL/GenBank/DDBJ whole genome shotgun (WGS) entry which is preliminary data.</text>
</comment>
<dbReference type="Gene3D" id="2.120.10.60">
    <property type="entry name" value="Tricorn protease N-terminal domain"/>
    <property type="match status" value="1"/>
</dbReference>
<dbReference type="AlphaFoldDB" id="A0A0D6N3L3"/>
<dbReference type="CDD" id="cd07562">
    <property type="entry name" value="Peptidase_S41_TRI"/>
    <property type="match status" value="1"/>
</dbReference>
<proteinExistence type="inferred from homology"/>
<dbReference type="InterPro" id="IPR029045">
    <property type="entry name" value="ClpP/crotonase-like_dom_sf"/>
</dbReference>
<keyword evidence="11" id="KW-0732">Signal</keyword>
<dbReference type="Pfam" id="PF26549">
    <property type="entry name" value="Tricorn_N"/>
    <property type="match status" value="1"/>
</dbReference>
<evidence type="ECO:0000256" key="10">
    <source>
        <dbReference type="SAM" id="MobiDB-lite"/>
    </source>
</evidence>
<feature type="active site" description="Charge relay system" evidence="8">
    <location>
        <position position="770"/>
    </location>
</feature>
<evidence type="ECO:0000256" key="6">
    <source>
        <dbReference type="ARBA" id="ARBA00022825"/>
    </source>
</evidence>
<keyword evidence="3 7" id="KW-0963">Cytoplasm</keyword>
<dbReference type="InterPro" id="IPR036034">
    <property type="entry name" value="PDZ_sf"/>
</dbReference>
<evidence type="ECO:0000256" key="1">
    <source>
        <dbReference type="ARBA" id="ARBA00004496"/>
    </source>
</evidence>
<dbReference type="GO" id="GO:0008236">
    <property type="term" value="F:serine-type peptidase activity"/>
    <property type="evidence" value="ECO:0007669"/>
    <property type="project" value="UniProtKB-UniRule"/>
</dbReference>
<dbReference type="EMBL" id="BAMV01000011">
    <property type="protein sequence ID" value="GAN60275.1"/>
    <property type="molecule type" value="Genomic_DNA"/>
</dbReference>
<dbReference type="Pfam" id="PF03572">
    <property type="entry name" value="Peptidase_S41"/>
    <property type="match status" value="1"/>
</dbReference>
<gene>
    <name evidence="14" type="ORF">Abci_011_005</name>
    <name evidence="15" type="ORF">ACI01nite_05810</name>
</gene>
<dbReference type="Proteomes" id="UP000321891">
    <property type="component" value="Unassembled WGS sequence"/>
</dbReference>
<dbReference type="SUPFAM" id="SSF50156">
    <property type="entry name" value="PDZ domain-like"/>
    <property type="match status" value="1"/>
</dbReference>
<name>A0A0D6N3L3_9PROT</name>
<dbReference type="InterPro" id="IPR015943">
    <property type="entry name" value="WD40/YVTN_repeat-like_dom_sf"/>
</dbReference>
<evidence type="ECO:0000256" key="4">
    <source>
        <dbReference type="ARBA" id="ARBA00022670"/>
    </source>
</evidence>
<evidence type="ECO:0000256" key="9">
    <source>
        <dbReference type="PIRSR" id="PIRSR036421-3"/>
    </source>
</evidence>
<organism evidence="14 16">
    <name type="scientific">Acetobacter cibinongensis</name>
    <dbReference type="NCBI Taxonomy" id="146475"/>
    <lineage>
        <taxon>Bacteria</taxon>
        <taxon>Pseudomonadati</taxon>
        <taxon>Pseudomonadota</taxon>
        <taxon>Alphaproteobacteria</taxon>
        <taxon>Acetobacterales</taxon>
        <taxon>Acetobacteraceae</taxon>
        <taxon>Acetobacter</taxon>
    </lineage>
</organism>